<reference evidence="3" key="1">
    <citation type="submission" date="2020-10" db="EMBL/GenBank/DDBJ databases">
        <authorList>
            <person name="Gilroy R."/>
        </authorList>
    </citation>
    <scope>NUCLEOTIDE SEQUENCE</scope>
    <source>
        <strain evidence="3">B1-15692</strain>
    </source>
</reference>
<dbReference type="InterPro" id="IPR001296">
    <property type="entry name" value="Glyco_trans_1"/>
</dbReference>
<dbReference type="PANTHER" id="PTHR46401">
    <property type="entry name" value="GLYCOSYLTRANSFERASE WBBK-RELATED"/>
    <property type="match status" value="1"/>
</dbReference>
<dbReference type="PANTHER" id="PTHR46401:SF2">
    <property type="entry name" value="GLYCOSYLTRANSFERASE WBBK-RELATED"/>
    <property type="match status" value="1"/>
</dbReference>
<evidence type="ECO:0000259" key="2">
    <source>
        <dbReference type="Pfam" id="PF00534"/>
    </source>
</evidence>
<dbReference type="AlphaFoldDB" id="A0A9D9I6P6"/>
<protein>
    <submittedName>
        <fullName evidence="3">Glycosyltransferase</fullName>
    </submittedName>
</protein>
<evidence type="ECO:0000313" key="3">
    <source>
        <dbReference type="EMBL" id="MBO8466964.1"/>
    </source>
</evidence>
<dbReference type="Proteomes" id="UP000823660">
    <property type="component" value="Unassembled WGS sequence"/>
</dbReference>
<name>A0A9D9I6P6_9BACT</name>
<accession>A0A9D9I6P6</accession>
<dbReference type="GO" id="GO:0016757">
    <property type="term" value="F:glycosyltransferase activity"/>
    <property type="evidence" value="ECO:0007669"/>
    <property type="project" value="InterPro"/>
</dbReference>
<proteinExistence type="predicted"/>
<comment type="caution">
    <text evidence="3">The sequence shown here is derived from an EMBL/GenBank/DDBJ whole genome shotgun (WGS) entry which is preliminary data.</text>
</comment>
<dbReference type="EMBL" id="JADIMH010000022">
    <property type="protein sequence ID" value="MBO8466964.1"/>
    <property type="molecule type" value="Genomic_DNA"/>
</dbReference>
<organism evidence="3 4">
    <name type="scientific">Candidatus Cryptobacteroides faecipullorum</name>
    <dbReference type="NCBI Taxonomy" id="2840764"/>
    <lineage>
        <taxon>Bacteria</taxon>
        <taxon>Pseudomonadati</taxon>
        <taxon>Bacteroidota</taxon>
        <taxon>Bacteroidia</taxon>
        <taxon>Bacteroidales</taxon>
        <taxon>Candidatus Cryptobacteroides</taxon>
    </lineage>
</organism>
<dbReference type="Pfam" id="PF00534">
    <property type="entry name" value="Glycos_transf_1"/>
    <property type="match status" value="1"/>
</dbReference>
<sequence length="391" mass="44205">MKTIAIIVDSHVGSTIPLCKALAKKGYKVDYYIIGVGTVRSPEGTDIEFCTSKIGVSIIPPSNYPKLNAYFSNSDVTLYSITLPRLFSKFRLVSRFMSLLRKIIMKSCAKKICQKSYAWINLVGRHNSVDLIPFLDICGNKCVLSLHEVFNHANPDFSKVPELISKLIDKRIDTVVHSIKSLKDILCYDGIDESYIHHINFGLFESFSIYNADNTLPLPNRYFLFFGRITPYKGLSLFVEAAKTISRKYPKIKYVIAGSGKDPVLYTLKNDDRFVILNRFITNEELAKLIRSSHAIVCPYTTMSQSGIPQTAYVFNKPIIASNLDGFREVISNKVNGLLFEVNSIEQLSKAMEDSLNPDIYTKLVNGVSDFQNQYPAYSWSCIAEQYINLK</sequence>
<evidence type="ECO:0000313" key="4">
    <source>
        <dbReference type="Proteomes" id="UP000823660"/>
    </source>
</evidence>
<evidence type="ECO:0000256" key="1">
    <source>
        <dbReference type="ARBA" id="ARBA00022679"/>
    </source>
</evidence>
<reference evidence="3" key="2">
    <citation type="journal article" date="2021" name="PeerJ">
        <title>Extensive microbial diversity within the chicken gut microbiome revealed by metagenomics and culture.</title>
        <authorList>
            <person name="Gilroy R."/>
            <person name="Ravi A."/>
            <person name="Getino M."/>
            <person name="Pursley I."/>
            <person name="Horton D.L."/>
            <person name="Alikhan N.F."/>
            <person name="Baker D."/>
            <person name="Gharbi K."/>
            <person name="Hall N."/>
            <person name="Watson M."/>
            <person name="Adriaenssens E.M."/>
            <person name="Foster-Nyarko E."/>
            <person name="Jarju S."/>
            <person name="Secka A."/>
            <person name="Antonio M."/>
            <person name="Oren A."/>
            <person name="Chaudhuri R.R."/>
            <person name="La Ragione R."/>
            <person name="Hildebrand F."/>
            <person name="Pallen M.J."/>
        </authorList>
    </citation>
    <scope>NUCLEOTIDE SEQUENCE</scope>
    <source>
        <strain evidence="3">B1-15692</strain>
    </source>
</reference>
<feature type="domain" description="Glycosyl transferase family 1" evidence="2">
    <location>
        <begin position="213"/>
        <end position="357"/>
    </location>
</feature>
<dbReference type="Gene3D" id="3.40.50.2000">
    <property type="entry name" value="Glycogen Phosphorylase B"/>
    <property type="match status" value="1"/>
</dbReference>
<dbReference type="CDD" id="cd03801">
    <property type="entry name" value="GT4_PimA-like"/>
    <property type="match status" value="1"/>
</dbReference>
<keyword evidence="1" id="KW-0808">Transferase</keyword>
<dbReference type="SUPFAM" id="SSF53756">
    <property type="entry name" value="UDP-Glycosyltransferase/glycogen phosphorylase"/>
    <property type="match status" value="1"/>
</dbReference>
<dbReference type="GO" id="GO:0009103">
    <property type="term" value="P:lipopolysaccharide biosynthetic process"/>
    <property type="evidence" value="ECO:0007669"/>
    <property type="project" value="TreeGrafter"/>
</dbReference>
<gene>
    <name evidence="3" type="ORF">IAB99_04280</name>
</gene>